<keyword evidence="1" id="KW-0732">Signal</keyword>
<evidence type="ECO:0000256" key="1">
    <source>
        <dbReference type="SAM" id="SignalP"/>
    </source>
</evidence>
<dbReference type="OMA" id="RMHMPWD"/>
<dbReference type="Proteomes" id="UP000233020">
    <property type="component" value="Unplaced"/>
</dbReference>
<dbReference type="Gene3D" id="3.50.30.30">
    <property type="match status" value="1"/>
</dbReference>
<dbReference type="AlphaFoldDB" id="A0A2K5EB07"/>
<evidence type="ECO:0000313" key="2">
    <source>
        <dbReference type="Ensembl" id="ENSANAP00000030407.1"/>
    </source>
</evidence>
<feature type="chain" id="PRO_5014350915" evidence="1">
    <location>
        <begin position="35"/>
        <end position="102"/>
    </location>
</feature>
<sequence>MSFVGITPSTHSSVSSGLLRLSICLLLSLPDSNGKTIWTAHLNITFQGTENIVAVMIGNLKDMELLHLIQKGVYVTVIIEVGRMHMPWDAKSDKGRCEESYW</sequence>
<dbReference type="GeneTree" id="ENSGT00940000163382"/>
<protein>
    <submittedName>
        <fullName evidence="2">Uncharacterized protein</fullName>
    </submittedName>
</protein>
<dbReference type="Ensembl" id="ENSANAT00000048445.1">
    <property type="protein sequence ID" value="ENSANAP00000030407.1"/>
    <property type="gene ID" value="ENSANAG00000032957.1"/>
</dbReference>
<accession>A0A2K5EB07</accession>
<evidence type="ECO:0000313" key="3">
    <source>
        <dbReference type="Proteomes" id="UP000233020"/>
    </source>
</evidence>
<keyword evidence="3" id="KW-1185">Reference proteome</keyword>
<reference evidence="2" key="2">
    <citation type="submission" date="2025-09" db="UniProtKB">
        <authorList>
            <consortium name="Ensembl"/>
        </authorList>
    </citation>
    <scope>IDENTIFICATION</scope>
</reference>
<reference evidence="2" key="1">
    <citation type="submission" date="2025-08" db="UniProtKB">
        <authorList>
            <consortium name="Ensembl"/>
        </authorList>
    </citation>
    <scope>IDENTIFICATION</scope>
</reference>
<name>A0A2K5EB07_AOTNA</name>
<feature type="signal peptide" evidence="1">
    <location>
        <begin position="1"/>
        <end position="34"/>
    </location>
</feature>
<organism evidence="2 3">
    <name type="scientific">Aotus nancymaae</name>
    <name type="common">Ma's night monkey</name>
    <dbReference type="NCBI Taxonomy" id="37293"/>
    <lineage>
        <taxon>Eukaryota</taxon>
        <taxon>Metazoa</taxon>
        <taxon>Chordata</taxon>
        <taxon>Craniata</taxon>
        <taxon>Vertebrata</taxon>
        <taxon>Euteleostomi</taxon>
        <taxon>Mammalia</taxon>
        <taxon>Eutheria</taxon>
        <taxon>Euarchontoglires</taxon>
        <taxon>Primates</taxon>
        <taxon>Haplorrhini</taxon>
        <taxon>Platyrrhini</taxon>
        <taxon>Aotidae</taxon>
        <taxon>Aotus</taxon>
    </lineage>
</organism>
<proteinExistence type="predicted"/>